<name>B3QWQ5_CHLT3</name>
<feature type="active site" description="Tele-AMP-histidine intermediate" evidence="1">
    <location>
        <position position="106"/>
    </location>
</feature>
<evidence type="ECO:0000256" key="1">
    <source>
        <dbReference type="PIRSR" id="PIRSR601310-1"/>
    </source>
</evidence>
<dbReference type="PANTHER" id="PTHR23089">
    <property type="entry name" value="HISTIDINE TRIAD HIT PROTEIN"/>
    <property type="match status" value="1"/>
</dbReference>
<dbReference type="PROSITE" id="PS51084">
    <property type="entry name" value="HIT_2"/>
    <property type="match status" value="1"/>
</dbReference>
<evidence type="ECO:0000313" key="5">
    <source>
        <dbReference type="EMBL" id="ACF13269.1"/>
    </source>
</evidence>
<dbReference type="RefSeq" id="WP_012499353.1">
    <property type="nucleotide sequence ID" value="NC_011026.1"/>
</dbReference>
<accession>B3QWQ5</accession>
<dbReference type="Gene3D" id="3.30.428.10">
    <property type="entry name" value="HIT-like"/>
    <property type="match status" value="1"/>
</dbReference>
<evidence type="ECO:0000256" key="2">
    <source>
        <dbReference type="PIRSR" id="PIRSR601310-3"/>
    </source>
</evidence>
<dbReference type="HOGENOM" id="CLU_056776_8_1_10"/>
<dbReference type="Proteomes" id="UP000001208">
    <property type="component" value="Chromosome"/>
</dbReference>
<feature type="short sequence motif" description="Histidine triad motif" evidence="2 3">
    <location>
        <begin position="104"/>
        <end position="108"/>
    </location>
</feature>
<dbReference type="PROSITE" id="PS00892">
    <property type="entry name" value="HIT_1"/>
    <property type="match status" value="1"/>
</dbReference>
<organism evidence="5 6">
    <name type="scientific">Chloroherpeton thalassium (strain ATCC 35110 / GB-78)</name>
    <dbReference type="NCBI Taxonomy" id="517418"/>
    <lineage>
        <taxon>Bacteria</taxon>
        <taxon>Pseudomonadati</taxon>
        <taxon>Chlorobiota</taxon>
        <taxon>Chlorobiia</taxon>
        <taxon>Chlorobiales</taxon>
        <taxon>Chloroherpetonaceae</taxon>
        <taxon>Chloroherpeton</taxon>
    </lineage>
</organism>
<evidence type="ECO:0000259" key="4">
    <source>
        <dbReference type="PROSITE" id="PS51084"/>
    </source>
</evidence>
<gene>
    <name evidence="5" type="ordered locus">Ctha_0801</name>
</gene>
<dbReference type="OrthoDB" id="9784774at2"/>
<dbReference type="EMBL" id="CP001100">
    <property type="protein sequence ID" value="ACF13269.1"/>
    <property type="molecule type" value="Genomic_DNA"/>
</dbReference>
<dbReference type="eggNOG" id="COG0537">
    <property type="taxonomic scope" value="Bacteria"/>
</dbReference>
<dbReference type="STRING" id="517418.Ctha_0801"/>
<feature type="domain" description="HIT" evidence="4">
    <location>
        <begin position="11"/>
        <end position="120"/>
    </location>
</feature>
<dbReference type="AlphaFoldDB" id="B3QWQ5"/>
<dbReference type="GO" id="GO:0003824">
    <property type="term" value="F:catalytic activity"/>
    <property type="evidence" value="ECO:0007669"/>
    <property type="project" value="InterPro"/>
</dbReference>
<sequence length="127" mass="13812">MASKRFEESCIFCKIVAGQIPSKQVYSDDDVLAFHDVNPAAPVHVLIIPKEHIPTINDLQASDAEIMGKLMLAARKVASQLGLAESGYRLILNCGPDALQSVFHIHMHLVGGQKMGWPPFPGDAQAH</sequence>
<dbReference type="PRINTS" id="PR00332">
    <property type="entry name" value="HISTRIAD"/>
</dbReference>
<keyword evidence="6" id="KW-1185">Reference proteome</keyword>
<evidence type="ECO:0000313" key="6">
    <source>
        <dbReference type="Proteomes" id="UP000001208"/>
    </source>
</evidence>
<dbReference type="Pfam" id="PF01230">
    <property type="entry name" value="HIT"/>
    <property type="match status" value="1"/>
</dbReference>
<dbReference type="InterPro" id="IPR036265">
    <property type="entry name" value="HIT-like_sf"/>
</dbReference>
<dbReference type="InterPro" id="IPR019808">
    <property type="entry name" value="Histidine_triad_CS"/>
</dbReference>
<dbReference type="InterPro" id="IPR011146">
    <property type="entry name" value="HIT-like"/>
</dbReference>
<dbReference type="InterPro" id="IPR001310">
    <property type="entry name" value="Histidine_triad_HIT"/>
</dbReference>
<dbReference type="KEGG" id="cts:Ctha_0801"/>
<dbReference type="SUPFAM" id="SSF54197">
    <property type="entry name" value="HIT-like"/>
    <property type="match status" value="1"/>
</dbReference>
<evidence type="ECO:0000256" key="3">
    <source>
        <dbReference type="PROSITE-ProRule" id="PRU00464"/>
    </source>
</evidence>
<protein>
    <submittedName>
        <fullName evidence="5">Histidine triad (HIT) protein</fullName>
    </submittedName>
</protein>
<proteinExistence type="predicted"/>
<reference evidence="5 6" key="1">
    <citation type="submission" date="2008-06" db="EMBL/GenBank/DDBJ databases">
        <title>Complete sequence of Chloroherpeton thalassium ATCC 35110.</title>
        <authorList>
            <consortium name="US DOE Joint Genome Institute"/>
            <person name="Lucas S."/>
            <person name="Copeland A."/>
            <person name="Lapidus A."/>
            <person name="Glavina del Rio T."/>
            <person name="Dalin E."/>
            <person name="Tice H."/>
            <person name="Bruce D."/>
            <person name="Goodwin L."/>
            <person name="Pitluck S."/>
            <person name="Schmutz J."/>
            <person name="Larimer F."/>
            <person name="Land M."/>
            <person name="Hauser L."/>
            <person name="Kyrpides N."/>
            <person name="Mikhailova N."/>
            <person name="Liu Z."/>
            <person name="Li T."/>
            <person name="Zhao F."/>
            <person name="Overmann J."/>
            <person name="Bryant D.A."/>
            <person name="Richardson P."/>
        </authorList>
    </citation>
    <scope>NUCLEOTIDE SEQUENCE [LARGE SCALE GENOMIC DNA]</scope>
    <source>
        <strain evidence="6">ATCC 35110 / GB-78</strain>
    </source>
</reference>
<dbReference type="CDD" id="cd01276">
    <property type="entry name" value="PKCI_related"/>
    <property type="match status" value="1"/>
</dbReference>